<gene>
    <name evidence="2" type="ORF">AVEN_201231_1</name>
</gene>
<feature type="region of interest" description="Disordered" evidence="1">
    <location>
        <begin position="67"/>
        <end position="110"/>
    </location>
</feature>
<sequence>MTLEAGQLLSNPHWLIQVSWDAGNLLDFADVMRLGMCALHCGKNIDSILSEGRIEISGKIASLRSTAQNIKVTRHKTRQRTTSRDKHTDKNDREASWEKDGSSSATYHRKEKAADCNRYIVRFLSPGLESEERSGTS</sequence>
<feature type="compositionally biased region" description="Basic residues" evidence="1">
    <location>
        <begin position="72"/>
        <end position="81"/>
    </location>
</feature>
<evidence type="ECO:0000313" key="3">
    <source>
        <dbReference type="Proteomes" id="UP000499080"/>
    </source>
</evidence>
<feature type="compositionally biased region" description="Basic and acidic residues" evidence="1">
    <location>
        <begin position="82"/>
        <end position="101"/>
    </location>
</feature>
<proteinExistence type="predicted"/>
<protein>
    <submittedName>
        <fullName evidence="2">Uncharacterized protein</fullName>
    </submittedName>
</protein>
<organism evidence="2 3">
    <name type="scientific">Araneus ventricosus</name>
    <name type="common">Orbweaver spider</name>
    <name type="synonym">Epeira ventricosa</name>
    <dbReference type="NCBI Taxonomy" id="182803"/>
    <lineage>
        <taxon>Eukaryota</taxon>
        <taxon>Metazoa</taxon>
        <taxon>Ecdysozoa</taxon>
        <taxon>Arthropoda</taxon>
        <taxon>Chelicerata</taxon>
        <taxon>Arachnida</taxon>
        <taxon>Araneae</taxon>
        <taxon>Araneomorphae</taxon>
        <taxon>Entelegynae</taxon>
        <taxon>Araneoidea</taxon>
        <taxon>Araneidae</taxon>
        <taxon>Araneus</taxon>
    </lineage>
</organism>
<evidence type="ECO:0000313" key="2">
    <source>
        <dbReference type="EMBL" id="GBO17535.1"/>
    </source>
</evidence>
<accession>A0A4Y2UWY3</accession>
<dbReference type="EMBL" id="BGPR01041282">
    <property type="protein sequence ID" value="GBO17535.1"/>
    <property type="molecule type" value="Genomic_DNA"/>
</dbReference>
<name>A0A4Y2UWY3_ARAVE</name>
<dbReference type="AlphaFoldDB" id="A0A4Y2UWY3"/>
<evidence type="ECO:0000256" key="1">
    <source>
        <dbReference type="SAM" id="MobiDB-lite"/>
    </source>
</evidence>
<dbReference type="Proteomes" id="UP000499080">
    <property type="component" value="Unassembled WGS sequence"/>
</dbReference>
<keyword evidence="3" id="KW-1185">Reference proteome</keyword>
<comment type="caution">
    <text evidence="2">The sequence shown here is derived from an EMBL/GenBank/DDBJ whole genome shotgun (WGS) entry which is preliminary data.</text>
</comment>
<reference evidence="2 3" key="1">
    <citation type="journal article" date="2019" name="Sci. Rep.">
        <title>Orb-weaving spider Araneus ventricosus genome elucidates the spidroin gene catalogue.</title>
        <authorList>
            <person name="Kono N."/>
            <person name="Nakamura H."/>
            <person name="Ohtoshi R."/>
            <person name="Moran D.A.P."/>
            <person name="Shinohara A."/>
            <person name="Yoshida Y."/>
            <person name="Fujiwara M."/>
            <person name="Mori M."/>
            <person name="Tomita M."/>
            <person name="Arakawa K."/>
        </authorList>
    </citation>
    <scope>NUCLEOTIDE SEQUENCE [LARGE SCALE GENOMIC DNA]</scope>
</reference>